<sequence>MQKKTRIQVETSLFECISAVRTITAYEEDLIKRYSQFWDDLSELDKDIKANGVMIDVVGGKEIYHKVNPAVTEKQKINTAMNAILKTLGLDAKSLLEANNPESGEGLL</sequence>
<evidence type="ECO:0000313" key="1">
    <source>
        <dbReference type="EMBL" id="MCW0953014.1"/>
    </source>
</evidence>
<protein>
    <submittedName>
        <fullName evidence="1">P27 family phage terminase small subunit</fullName>
    </submittedName>
</protein>
<accession>A0ABT3E3M6</accession>
<dbReference type="EMBL" id="JAOZFE010000002">
    <property type="protein sequence ID" value="MCW0953014.1"/>
    <property type="molecule type" value="Genomic_DNA"/>
</dbReference>
<organism evidence="1 2">
    <name type="scientific">Weissella ceti</name>
    <dbReference type="NCBI Taxonomy" id="759620"/>
    <lineage>
        <taxon>Bacteria</taxon>
        <taxon>Bacillati</taxon>
        <taxon>Bacillota</taxon>
        <taxon>Bacilli</taxon>
        <taxon>Lactobacillales</taxon>
        <taxon>Lactobacillaceae</taxon>
        <taxon>Weissella</taxon>
    </lineage>
</organism>
<proteinExistence type="predicted"/>
<dbReference type="Pfam" id="PF05119">
    <property type="entry name" value="Terminase_4"/>
    <property type="match status" value="1"/>
</dbReference>
<reference evidence="1 2" key="1">
    <citation type="submission" date="2022-10" db="EMBL/GenBank/DDBJ databases">
        <title>Weissella fermenti sp. nov., isolated from fermented cabbage.</title>
        <authorList>
            <person name="Lee J.K."/>
            <person name="Baek J.H."/>
            <person name="Choi D.G."/>
            <person name="Kim J.M."/>
            <person name="Jeon C.O."/>
        </authorList>
    </citation>
    <scope>NUCLEOTIDE SEQUENCE [LARGE SCALE GENOMIC DNA]</scope>
    <source>
        <strain evidence="1 2">KACC 18534</strain>
    </source>
</reference>
<dbReference type="Proteomes" id="UP001526225">
    <property type="component" value="Unassembled WGS sequence"/>
</dbReference>
<dbReference type="RefSeq" id="WP_213408376.1">
    <property type="nucleotide sequence ID" value="NZ_CP074441.1"/>
</dbReference>
<gene>
    <name evidence="1" type="ORF">OIT44_02870</name>
</gene>
<keyword evidence="2" id="KW-1185">Reference proteome</keyword>
<dbReference type="InterPro" id="IPR006448">
    <property type="entry name" value="Phage_term_ssu_P27"/>
</dbReference>
<evidence type="ECO:0000313" key="2">
    <source>
        <dbReference type="Proteomes" id="UP001526225"/>
    </source>
</evidence>
<name>A0ABT3E3M6_9LACO</name>
<comment type="caution">
    <text evidence="1">The sequence shown here is derived from an EMBL/GenBank/DDBJ whole genome shotgun (WGS) entry which is preliminary data.</text>
</comment>